<dbReference type="Proteomes" id="UP000563524">
    <property type="component" value="Unassembled WGS sequence"/>
</dbReference>
<keyword evidence="1" id="KW-1133">Transmembrane helix</keyword>
<feature type="transmembrane region" description="Helical" evidence="1">
    <location>
        <begin position="20"/>
        <end position="42"/>
    </location>
</feature>
<feature type="transmembrane region" description="Helical" evidence="1">
    <location>
        <begin position="198"/>
        <end position="218"/>
    </location>
</feature>
<dbReference type="EMBL" id="JACHOB010000006">
    <property type="protein sequence ID" value="MBB4660086.1"/>
    <property type="molecule type" value="Genomic_DNA"/>
</dbReference>
<dbReference type="InterPro" id="IPR005625">
    <property type="entry name" value="PepSY-ass_TM"/>
</dbReference>
<proteinExistence type="predicted"/>
<evidence type="ECO:0000313" key="2">
    <source>
        <dbReference type="EMBL" id="MBB4660086.1"/>
    </source>
</evidence>
<dbReference type="PANTHER" id="PTHR34219:SF1">
    <property type="entry name" value="PEPSY DOMAIN-CONTAINING PROTEIN"/>
    <property type="match status" value="1"/>
</dbReference>
<evidence type="ECO:0000313" key="3">
    <source>
        <dbReference type="Proteomes" id="UP000563524"/>
    </source>
</evidence>
<feature type="transmembrane region" description="Helical" evidence="1">
    <location>
        <begin position="156"/>
        <end position="177"/>
    </location>
</feature>
<organism evidence="2 3">
    <name type="scientific">Parvularcula dongshanensis</name>
    <dbReference type="NCBI Taxonomy" id="1173995"/>
    <lineage>
        <taxon>Bacteria</taxon>
        <taxon>Pseudomonadati</taxon>
        <taxon>Pseudomonadota</taxon>
        <taxon>Alphaproteobacteria</taxon>
        <taxon>Parvularculales</taxon>
        <taxon>Parvularculaceae</taxon>
        <taxon>Parvularcula</taxon>
    </lineage>
</organism>
<comment type="caution">
    <text evidence="2">The sequence shown here is derived from an EMBL/GenBank/DDBJ whole genome shotgun (WGS) entry which is preliminary data.</text>
</comment>
<accession>A0A840I549</accession>
<keyword evidence="1" id="KW-0812">Transmembrane</keyword>
<dbReference type="Pfam" id="PF03929">
    <property type="entry name" value="PepSY_TM"/>
    <property type="match status" value="1"/>
</dbReference>
<name>A0A840I549_9PROT</name>
<feature type="transmembrane region" description="Helical" evidence="1">
    <location>
        <begin position="370"/>
        <end position="392"/>
    </location>
</feature>
<sequence>MSATAQKARRHYAAVWRWHLLAGLVVIPFLVMASLTGAVMVLKGPAAGFFNRDRLVVPVGTERLAPAEIVAAAQARHPHASAAAYLSPHAANRSVQVHLSQAHGSHAGGHGAGRTLALFVDPYTGEVLAETELGRSLADLAETLHGTLFLGAFGDVVIEVVAGFSILMILTGLYLYWPARGRDTAPPVGRAAWRRVHGLTGWAVSLILLFFLVSGLAWTPVWGEKLTQAWGAFPAERFAAPASTARHAALDAPGARIVPWALERTPLPRSSLAGGEAPAIGLGDVVRFAEAADFDGYRVLLPRGEGGTYTVSATTMAGDIANPMRDRTMHIDPVTGTVIGDVAFADYSLGGKVMAASIAVHQGNAGALNVVMNLTLCAGVLALSGSALVLWWKRRPARGLPGMPKASAAARRQTDWALFGAALLVPATAVVVAVLGLYGTIVRPRRNG</sequence>
<gene>
    <name evidence="2" type="ORF">GGQ59_002630</name>
</gene>
<dbReference type="RefSeq" id="WP_183819320.1">
    <property type="nucleotide sequence ID" value="NZ_JACHOB010000006.1"/>
</dbReference>
<feature type="transmembrane region" description="Helical" evidence="1">
    <location>
        <begin position="413"/>
        <end position="438"/>
    </location>
</feature>
<evidence type="ECO:0000256" key="1">
    <source>
        <dbReference type="SAM" id="Phobius"/>
    </source>
</evidence>
<dbReference type="PANTHER" id="PTHR34219">
    <property type="entry name" value="IRON-REGULATED INNER MEMBRANE PROTEIN-RELATED"/>
    <property type="match status" value="1"/>
</dbReference>
<protein>
    <submittedName>
        <fullName evidence="2">Putative iron-regulated membrane protein</fullName>
    </submittedName>
</protein>
<dbReference type="AlphaFoldDB" id="A0A840I549"/>
<keyword evidence="3" id="KW-1185">Reference proteome</keyword>
<keyword evidence="1" id="KW-0472">Membrane</keyword>
<reference evidence="2 3" key="1">
    <citation type="submission" date="2020-08" db="EMBL/GenBank/DDBJ databases">
        <title>Genomic Encyclopedia of Type Strains, Phase IV (KMG-IV): sequencing the most valuable type-strain genomes for metagenomic binning, comparative biology and taxonomic classification.</title>
        <authorList>
            <person name="Goeker M."/>
        </authorList>
    </citation>
    <scope>NUCLEOTIDE SEQUENCE [LARGE SCALE GENOMIC DNA]</scope>
    <source>
        <strain evidence="2 3">DSM 102850</strain>
    </source>
</reference>